<dbReference type="Proteomes" id="UP000735302">
    <property type="component" value="Unassembled WGS sequence"/>
</dbReference>
<accession>A0AAV4CRQ1</accession>
<sequence length="132" mass="14630">MKRSGGSSGRAVGYQVTGPRCEFQSRPSQFFSAPLCPPSTKWVARSFKTGESKGGGESNGKLPHNAVCQEHSRPFSWFPDAWSKRTQGVSMNFTSLFHIPSCPQALVWHVPMLSSSNIVFRGEASHWLTDER</sequence>
<organism evidence="1 2">
    <name type="scientific">Plakobranchus ocellatus</name>
    <dbReference type="NCBI Taxonomy" id="259542"/>
    <lineage>
        <taxon>Eukaryota</taxon>
        <taxon>Metazoa</taxon>
        <taxon>Spiralia</taxon>
        <taxon>Lophotrochozoa</taxon>
        <taxon>Mollusca</taxon>
        <taxon>Gastropoda</taxon>
        <taxon>Heterobranchia</taxon>
        <taxon>Euthyneura</taxon>
        <taxon>Panpulmonata</taxon>
        <taxon>Sacoglossa</taxon>
        <taxon>Placobranchoidea</taxon>
        <taxon>Plakobranchidae</taxon>
        <taxon>Plakobranchus</taxon>
    </lineage>
</organism>
<evidence type="ECO:0000313" key="1">
    <source>
        <dbReference type="EMBL" id="GFO34562.1"/>
    </source>
</evidence>
<protein>
    <submittedName>
        <fullName evidence="1">Uncharacterized protein</fullName>
    </submittedName>
</protein>
<dbReference type="AlphaFoldDB" id="A0AAV4CRQ1"/>
<name>A0AAV4CRQ1_9GAST</name>
<keyword evidence="2" id="KW-1185">Reference proteome</keyword>
<evidence type="ECO:0000313" key="2">
    <source>
        <dbReference type="Proteomes" id="UP000735302"/>
    </source>
</evidence>
<comment type="caution">
    <text evidence="1">The sequence shown here is derived from an EMBL/GenBank/DDBJ whole genome shotgun (WGS) entry which is preliminary data.</text>
</comment>
<reference evidence="1 2" key="1">
    <citation type="journal article" date="2021" name="Elife">
        <title>Chloroplast acquisition without the gene transfer in kleptoplastic sea slugs, Plakobranchus ocellatus.</title>
        <authorList>
            <person name="Maeda T."/>
            <person name="Takahashi S."/>
            <person name="Yoshida T."/>
            <person name="Shimamura S."/>
            <person name="Takaki Y."/>
            <person name="Nagai Y."/>
            <person name="Toyoda A."/>
            <person name="Suzuki Y."/>
            <person name="Arimoto A."/>
            <person name="Ishii H."/>
            <person name="Satoh N."/>
            <person name="Nishiyama T."/>
            <person name="Hasebe M."/>
            <person name="Maruyama T."/>
            <person name="Minagawa J."/>
            <person name="Obokata J."/>
            <person name="Shigenobu S."/>
        </authorList>
    </citation>
    <scope>NUCLEOTIDE SEQUENCE [LARGE SCALE GENOMIC DNA]</scope>
</reference>
<dbReference type="EMBL" id="BLXT01006926">
    <property type="protein sequence ID" value="GFO34562.1"/>
    <property type="molecule type" value="Genomic_DNA"/>
</dbReference>
<proteinExistence type="predicted"/>
<gene>
    <name evidence="1" type="ORF">PoB_006106700</name>
</gene>